<comment type="subcellular location">
    <subcellularLocation>
        <location evidence="1">Secreted</location>
    </subcellularLocation>
</comment>
<dbReference type="EMBL" id="JAUPFM010000015">
    <property type="protein sequence ID" value="KAK2827915.1"/>
    <property type="molecule type" value="Genomic_DNA"/>
</dbReference>
<sequence>MKLFGSSREEQDAREQDKTRDVSPVPSGDLEEFKHDQTKVETGKEHTAAPPRPKDIYAVLRDMAASIDQLKADVFLLKRENREQAAKLKELEGLKAEVESQKTEVVKLKKQLKALKSKVKELEEQKTDMDVQKKEVEKLKNEMQNQKTELDRQKMELEKLKQQQQGQKVAFSTSLNIEGNIGPFSSYTPLIYKRILTNVGNAYNPNTGVFTAPVKGVYEFQ</sequence>
<evidence type="ECO:0000313" key="7">
    <source>
        <dbReference type="EMBL" id="KAK2827915.1"/>
    </source>
</evidence>
<accession>A0AA88M0K7</accession>
<proteinExistence type="predicted"/>
<protein>
    <recommendedName>
        <fullName evidence="6">C1q domain-containing protein</fullName>
    </recommendedName>
</protein>
<dbReference type="InterPro" id="IPR050822">
    <property type="entry name" value="Cerebellin_Synaptic_Org"/>
</dbReference>
<gene>
    <name evidence="7" type="ORF">Q5P01_018949</name>
</gene>
<feature type="region of interest" description="Disordered" evidence="5">
    <location>
        <begin position="1"/>
        <end position="54"/>
    </location>
</feature>
<dbReference type="Pfam" id="PF00386">
    <property type="entry name" value="C1q"/>
    <property type="match status" value="1"/>
</dbReference>
<dbReference type="AlphaFoldDB" id="A0AA88M0K7"/>
<dbReference type="InterPro" id="IPR008983">
    <property type="entry name" value="Tumour_necrosis_fac-like_dom"/>
</dbReference>
<keyword evidence="4" id="KW-0175">Coiled coil</keyword>
<evidence type="ECO:0000256" key="5">
    <source>
        <dbReference type="SAM" id="MobiDB-lite"/>
    </source>
</evidence>
<feature type="coiled-coil region" evidence="4">
    <location>
        <begin position="77"/>
        <end position="170"/>
    </location>
</feature>
<organism evidence="7 8">
    <name type="scientific">Channa striata</name>
    <name type="common">Snakehead murrel</name>
    <name type="synonym">Ophicephalus striatus</name>
    <dbReference type="NCBI Taxonomy" id="64152"/>
    <lineage>
        <taxon>Eukaryota</taxon>
        <taxon>Metazoa</taxon>
        <taxon>Chordata</taxon>
        <taxon>Craniata</taxon>
        <taxon>Vertebrata</taxon>
        <taxon>Euteleostomi</taxon>
        <taxon>Actinopterygii</taxon>
        <taxon>Neopterygii</taxon>
        <taxon>Teleostei</taxon>
        <taxon>Neoteleostei</taxon>
        <taxon>Acanthomorphata</taxon>
        <taxon>Anabantaria</taxon>
        <taxon>Anabantiformes</taxon>
        <taxon>Channoidei</taxon>
        <taxon>Channidae</taxon>
        <taxon>Channa</taxon>
    </lineage>
</organism>
<feature type="domain" description="C1q" evidence="6">
    <location>
        <begin position="164"/>
        <end position="221"/>
    </location>
</feature>
<reference evidence="7" key="1">
    <citation type="submission" date="2023-07" db="EMBL/GenBank/DDBJ databases">
        <title>Chromosome-level Genome Assembly of Striped Snakehead (Channa striata).</title>
        <authorList>
            <person name="Liu H."/>
        </authorList>
    </citation>
    <scope>NUCLEOTIDE SEQUENCE</scope>
    <source>
        <strain evidence="7">Gz</strain>
        <tissue evidence="7">Muscle</tissue>
    </source>
</reference>
<evidence type="ECO:0000259" key="6">
    <source>
        <dbReference type="PROSITE" id="PS50871"/>
    </source>
</evidence>
<feature type="compositionally biased region" description="Basic and acidic residues" evidence="5">
    <location>
        <begin position="7"/>
        <end position="21"/>
    </location>
</feature>
<feature type="compositionally biased region" description="Basic and acidic residues" evidence="5">
    <location>
        <begin position="31"/>
        <end position="54"/>
    </location>
</feature>
<evidence type="ECO:0000256" key="2">
    <source>
        <dbReference type="ARBA" id="ARBA00022525"/>
    </source>
</evidence>
<dbReference type="Gene3D" id="2.60.120.40">
    <property type="match status" value="1"/>
</dbReference>
<evidence type="ECO:0000256" key="1">
    <source>
        <dbReference type="ARBA" id="ARBA00004613"/>
    </source>
</evidence>
<dbReference type="Gene3D" id="1.10.287.1490">
    <property type="match status" value="1"/>
</dbReference>
<evidence type="ECO:0000313" key="8">
    <source>
        <dbReference type="Proteomes" id="UP001187415"/>
    </source>
</evidence>
<dbReference type="GO" id="GO:0005576">
    <property type="term" value="C:extracellular region"/>
    <property type="evidence" value="ECO:0007669"/>
    <property type="project" value="UniProtKB-SubCell"/>
</dbReference>
<evidence type="ECO:0000256" key="4">
    <source>
        <dbReference type="SAM" id="Coils"/>
    </source>
</evidence>
<dbReference type="Proteomes" id="UP001187415">
    <property type="component" value="Unassembled WGS sequence"/>
</dbReference>
<keyword evidence="3" id="KW-0732">Signal</keyword>
<dbReference type="SUPFAM" id="SSF49842">
    <property type="entry name" value="TNF-like"/>
    <property type="match status" value="1"/>
</dbReference>
<keyword evidence="8" id="KW-1185">Reference proteome</keyword>
<name>A0AA88M0K7_CHASR</name>
<keyword evidence="2" id="KW-0964">Secreted</keyword>
<dbReference type="PANTHER" id="PTHR22923:SF102">
    <property type="entry name" value="CEREBELLIN 13-RELATED"/>
    <property type="match status" value="1"/>
</dbReference>
<dbReference type="PANTHER" id="PTHR22923">
    <property type="entry name" value="CEREBELLIN-RELATED"/>
    <property type="match status" value="1"/>
</dbReference>
<comment type="caution">
    <text evidence="7">The sequence shown here is derived from an EMBL/GenBank/DDBJ whole genome shotgun (WGS) entry which is preliminary data.</text>
</comment>
<evidence type="ECO:0000256" key="3">
    <source>
        <dbReference type="ARBA" id="ARBA00022729"/>
    </source>
</evidence>
<dbReference type="PRINTS" id="PR00007">
    <property type="entry name" value="COMPLEMNTC1Q"/>
</dbReference>
<dbReference type="PROSITE" id="PS50871">
    <property type="entry name" value="C1Q"/>
    <property type="match status" value="1"/>
</dbReference>
<dbReference type="InterPro" id="IPR001073">
    <property type="entry name" value="C1q_dom"/>
</dbReference>